<feature type="compositionally biased region" description="Gly residues" evidence="1">
    <location>
        <begin position="1"/>
        <end position="10"/>
    </location>
</feature>
<name>A0AAN8FQ79_TRICO</name>
<evidence type="ECO:0000313" key="3">
    <source>
        <dbReference type="Proteomes" id="UP001331761"/>
    </source>
</evidence>
<dbReference type="EMBL" id="WIXE01014488">
    <property type="protein sequence ID" value="KAK5974245.1"/>
    <property type="molecule type" value="Genomic_DNA"/>
</dbReference>
<feature type="region of interest" description="Disordered" evidence="1">
    <location>
        <begin position="1"/>
        <end position="21"/>
    </location>
</feature>
<sequence length="92" mass="9863">MNSTFGGFGMQNGSAQQPGLLTYHHGPQLALEGGPLTTDTYGRNPQVELVEEDSHAELNPRLEFPCTPLEGGDDLLFPSTPVLLTPCTSPRP</sequence>
<protein>
    <submittedName>
        <fullName evidence="2">Uncharacterized protein</fullName>
    </submittedName>
</protein>
<dbReference type="AlphaFoldDB" id="A0AAN8FQ79"/>
<evidence type="ECO:0000313" key="2">
    <source>
        <dbReference type="EMBL" id="KAK5974245.1"/>
    </source>
</evidence>
<evidence type="ECO:0000256" key="1">
    <source>
        <dbReference type="SAM" id="MobiDB-lite"/>
    </source>
</evidence>
<keyword evidence="3" id="KW-1185">Reference proteome</keyword>
<organism evidence="2 3">
    <name type="scientific">Trichostrongylus colubriformis</name>
    <name type="common">Black scour worm</name>
    <dbReference type="NCBI Taxonomy" id="6319"/>
    <lineage>
        <taxon>Eukaryota</taxon>
        <taxon>Metazoa</taxon>
        <taxon>Ecdysozoa</taxon>
        <taxon>Nematoda</taxon>
        <taxon>Chromadorea</taxon>
        <taxon>Rhabditida</taxon>
        <taxon>Rhabditina</taxon>
        <taxon>Rhabditomorpha</taxon>
        <taxon>Strongyloidea</taxon>
        <taxon>Trichostrongylidae</taxon>
        <taxon>Trichostrongylus</taxon>
    </lineage>
</organism>
<accession>A0AAN8FQ79</accession>
<comment type="caution">
    <text evidence="2">The sequence shown here is derived from an EMBL/GenBank/DDBJ whole genome shotgun (WGS) entry which is preliminary data.</text>
</comment>
<dbReference type="Proteomes" id="UP001331761">
    <property type="component" value="Unassembled WGS sequence"/>
</dbReference>
<gene>
    <name evidence="2" type="ORF">GCK32_022583</name>
</gene>
<proteinExistence type="predicted"/>
<reference evidence="2 3" key="1">
    <citation type="submission" date="2019-10" db="EMBL/GenBank/DDBJ databases">
        <title>Assembly and Annotation for the nematode Trichostrongylus colubriformis.</title>
        <authorList>
            <person name="Martin J."/>
        </authorList>
    </citation>
    <scope>NUCLEOTIDE SEQUENCE [LARGE SCALE GENOMIC DNA]</scope>
    <source>
        <strain evidence="2">G859</strain>
        <tissue evidence="2">Whole worm</tissue>
    </source>
</reference>